<keyword evidence="1" id="KW-0472">Membrane</keyword>
<keyword evidence="1" id="KW-0812">Transmembrane</keyword>
<evidence type="ECO:0000313" key="3">
    <source>
        <dbReference type="Proteomes" id="UP000295210"/>
    </source>
</evidence>
<accession>A0A4R1L1F4</accession>
<dbReference type="AlphaFoldDB" id="A0A4R1L1F4"/>
<dbReference type="Proteomes" id="UP000295210">
    <property type="component" value="Unassembled WGS sequence"/>
</dbReference>
<dbReference type="InterPro" id="IPR025570">
    <property type="entry name" value="DUF4337"/>
</dbReference>
<dbReference type="EMBL" id="SMGK01000005">
    <property type="protein sequence ID" value="TCK71766.1"/>
    <property type="molecule type" value="Genomic_DNA"/>
</dbReference>
<organism evidence="2 3">
    <name type="scientific">Acidipila rosea</name>
    <dbReference type="NCBI Taxonomy" id="768535"/>
    <lineage>
        <taxon>Bacteria</taxon>
        <taxon>Pseudomonadati</taxon>
        <taxon>Acidobacteriota</taxon>
        <taxon>Terriglobia</taxon>
        <taxon>Terriglobales</taxon>
        <taxon>Acidobacteriaceae</taxon>
        <taxon>Acidipila</taxon>
    </lineage>
</organism>
<feature type="transmembrane region" description="Helical" evidence="1">
    <location>
        <begin position="181"/>
        <end position="202"/>
    </location>
</feature>
<sequence>MDAGPEIERLNERCVSLRRMENMEPNEAQELQETHEQANEHPTLKPVSFTMSVLAVLVAITTVLGHRMHTEAVLEQARASDQWNLYQAKKIRQADTSLAVDYLSALSLRDMAGAQKMVEGYKAHLKKWAGDLEQEQQQAREYEHGVRRAERRASRFDLGEALLEIGLVVTSITLLTRQRAYWFLGMGFGAVGLVVAFTGYLVR</sequence>
<name>A0A4R1L1F4_9BACT</name>
<keyword evidence="3" id="KW-1185">Reference proteome</keyword>
<protein>
    <submittedName>
        <fullName evidence="2">Uncharacterized protein DUF4337</fullName>
    </submittedName>
</protein>
<evidence type="ECO:0000313" key="2">
    <source>
        <dbReference type="EMBL" id="TCK71766.1"/>
    </source>
</evidence>
<proteinExistence type="predicted"/>
<keyword evidence="1" id="KW-1133">Transmembrane helix</keyword>
<comment type="caution">
    <text evidence="2">The sequence shown here is derived from an EMBL/GenBank/DDBJ whole genome shotgun (WGS) entry which is preliminary data.</text>
</comment>
<gene>
    <name evidence="2" type="ORF">C7378_3056</name>
</gene>
<reference evidence="2 3" key="1">
    <citation type="submission" date="2019-03" db="EMBL/GenBank/DDBJ databases">
        <title>Genomic Encyclopedia of Type Strains, Phase IV (KMG-IV): sequencing the most valuable type-strain genomes for metagenomic binning, comparative biology and taxonomic classification.</title>
        <authorList>
            <person name="Goeker M."/>
        </authorList>
    </citation>
    <scope>NUCLEOTIDE SEQUENCE [LARGE SCALE GENOMIC DNA]</scope>
    <source>
        <strain evidence="2 3">DSM 103428</strain>
    </source>
</reference>
<evidence type="ECO:0000256" key="1">
    <source>
        <dbReference type="SAM" id="Phobius"/>
    </source>
</evidence>
<dbReference type="Pfam" id="PF14235">
    <property type="entry name" value="DUF4337"/>
    <property type="match status" value="1"/>
</dbReference>